<organism evidence="4 5">
    <name type="scientific">Velamenicoccus archaeovorus</name>
    <dbReference type="NCBI Taxonomy" id="1930593"/>
    <lineage>
        <taxon>Bacteria</taxon>
        <taxon>Pseudomonadati</taxon>
        <taxon>Candidatus Omnitrophota</taxon>
        <taxon>Candidatus Velamenicoccus</taxon>
    </lineage>
</organism>
<sequence length="261" mass="28952">MEKVFIFDEDIKTRSFLYELISELGWSVHTVASGSVILDLLKNERPALIILAEQEGEFCGFSLVKKIRTFDKDVKIIVLFNSASGPGRDPGLVSREADISTYLPKDFQDPRIIKEIISVLNQQIYIKPEGMTIRGNILVVDDEIEGRETVAGFLRRRGFGADTALSGEECVEMIKQKPYDLVLLDISLAGMDGLLTLKRIREVNANVKVIMSTGLANPDLVEQAKSLGADDYLVKPFNFGSLEASLIALLISKKRQSQDGV</sequence>
<dbReference type="PANTHER" id="PTHR44591">
    <property type="entry name" value="STRESS RESPONSE REGULATOR PROTEIN 1"/>
    <property type="match status" value="1"/>
</dbReference>
<keyword evidence="5" id="KW-1185">Reference proteome</keyword>
<dbReference type="OrthoDB" id="9788090at2"/>
<dbReference type="PANTHER" id="PTHR44591:SF3">
    <property type="entry name" value="RESPONSE REGULATORY DOMAIN-CONTAINING PROTEIN"/>
    <property type="match status" value="1"/>
</dbReference>
<keyword evidence="1 2" id="KW-0597">Phosphoprotein</keyword>
<evidence type="ECO:0000313" key="5">
    <source>
        <dbReference type="Proteomes" id="UP000287243"/>
    </source>
</evidence>
<feature type="domain" description="Response regulatory" evidence="3">
    <location>
        <begin position="3"/>
        <end position="120"/>
    </location>
</feature>
<name>A0A410P3Y6_VELA1</name>
<dbReference type="InterPro" id="IPR001789">
    <property type="entry name" value="Sig_transdc_resp-reg_receiver"/>
</dbReference>
<dbReference type="InterPro" id="IPR050595">
    <property type="entry name" value="Bact_response_regulator"/>
</dbReference>
<feature type="modified residue" description="4-aspartylphosphate" evidence="2">
    <location>
        <position position="185"/>
    </location>
</feature>
<dbReference type="Proteomes" id="UP000287243">
    <property type="component" value="Chromosome"/>
</dbReference>
<dbReference type="PROSITE" id="PS50110">
    <property type="entry name" value="RESPONSE_REGULATORY"/>
    <property type="match status" value="2"/>
</dbReference>
<dbReference type="SUPFAM" id="SSF52172">
    <property type="entry name" value="CheY-like"/>
    <property type="match status" value="2"/>
</dbReference>
<accession>A0A410P3Y6</accession>
<feature type="domain" description="Response regulatory" evidence="3">
    <location>
        <begin position="136"/>
        <end position="250"/>
    </location>
</feature>
<dbReference type="CDD" id="cd00156">
    <property type="entry name" value="REC"/>
    <property type="match status" value="2"/>
</dbReference>
<dbReference type="RefSeq" id="WP_128699352.1">
    <property type="nucleotide sequence ID" value="NZ_CP019384.1"/>
</dbReference>
<dbReference type="EMBL" id="CP019384">
    <property type="protein sequence ID" value="QAT16714.1"/>
    <property type="molecule type" value="Genomic_DNA"/>
</dbReference>
<dbReference type="InterPro" id="IPR011006">
    <property type="entry name" value="CheY-like_superfamily"/>
</dbReference>
<evidence type="ECO:0000259" key="3">
    <source>
        <dbReference type="PROSITE" id="PS50110"/>
    </source>
</evidence>
<reference evidence="4 5" key="1">
    <citation type="submission" date="2017-01" db="EMBL/GenBank/DDBJ databases">
        <title>First insights into the biology of 'candidatus Vampirococcus archaeovorus'.</title>
        <authorList>
            <person name="Kizina J."/>
            <person name="Jordan S."/>
            <person name="Stueber K."/>
            <person name="Reinhardt R."/>
            <person name="Harder J."/>
        </authorList>
    </citation>
    <scope>NUCLEOTIDE SEQUENCE [LARGE SCALE GENOMIC DNA]</scope>
    <source>
        <strain evidence="4 5">LiM</strain>
    </source>
</reference>
<comment type="caution">
    <text evidence="2">Lacks conserved residue(s) required for the propagation of feature annotation.</text>
</comment>
<evidence type="ECO:0000256" key="1">
    <source>
        <dbReference type="ARBA" id="ARBA00022553"/>
    </source>
</evidence>
<proteinExistence type="predicted"/>
<dbReference type="KEGG" id="vai:BU251_02685"/>
<gene>
    <name evidence="4" type="ORF">BU251_02685</name>
</gene>
<dbReference type="AlphaFoldDB" id="A0A410P3Y6"/>
<evidence type="ECO:0000313" key="4">
    <source>
        <dbReference type="EMBL" id="QAT16714.1"/>
    </source>
</evidence>
<protein>
    <submittedName>
        <fullName evidence="4">Serine phosphatase RsbU, regulator of sigma subunit</fullName>
    </submittedName>
</protein>
<dbReference type="Gene3D" id="3.40.50.2300">
    <property type="match status" value="2"/>
</dbReference>
<dbReference type="Pfam" id="PF00072">
    <property type="entry name" value="Response_reg"/>
    <property type="match status" value="2"/>
</dbReference>
<evidence type="ECO:0000256" key="2">
    <source>
        <dbReference type="PROSITE-ProRule" id="PRU00169"/>
    </source>
</evidence>
<dbReference type="SMART" id="SM00448">
    <property type="entry name" value="REC"/>
    <property type="match status" value="2"/>
</dbReference>
<dbReference type="GO" id="GO:0000160">
    <property type="term" value="P:phosphorelay signal transduction system"/>
    <property type="evidence" value="ECO:0007669"/>
    <property type="project" value="UniProtKB-KW"/>
</dbReference>